<keyword evidence="5" id="KW-1185">Reference proteome</keyword>
<evidence type="ECO:0000313" key="4">
    <source>
        <dbReference type="EMBL" id="KRM09429.1"/>
    </source>
</evidence>
<keyword evidence="2" id="KW-0732">Signal</keyword>
<evidence type="ECO:0000313" key="5">
    <source>
        <dbReference type="Proteomes" id="UP000051820"/>
    </source>
</evidence>
<feature type="chain" id="PRO_5038653941" evidence="2">
    <location>
        <begin position="19"/>
        <end position="180"/>
    </location>
</feature>
<evidence type="ECO:0000256" key="1">
    <source>
        <dbReference type="SAM" id="MobiDB-lite"/>
    </source>
</evidence>
<comment type="caution">
    <text evidence="4">The sequence shown here is derived from an EMBL/GenBank/DDBJ whole genome shotgun (WGS) entry which is preliminary data.</text>
</comment>
<dbReference type="OrthoDB" id="2149782at2"/>
<dbReference type="PROSITE" id="PS51257">
    <property type="entry name" value="PROKAR_LIPOPROTEIN"/>
    <property type="match status" value="1"/>
</dbReference>
<protein>
    <submittedName>
        <fullName evidence="4">Lipoprotein</fullName>
    </submittedName>
</protein>
<dbReference type="EMBL" id="AZGF01000041">
    <property type="protein sequence ID" value="KRM09429.1"/>
    <property type="molecule type" value="Genomic_DNA"/>
</dbReference>
<feature type="domain" description="DUF4767" evidence="3">
    <location>
        <begin position="60"/>
        <end position="173"/>
    </location>
</feature>
<dbReference type="InterPro" id="IPR031927">
    <property type="entry name" value="DUF4767"/>
</dbReference>
<organism evidence="4 5">
    <name type="scientific">Paucilactobacillus suebicus DSM 5007 = KCTC 3549</name>
    <dbReference type="NCBI Taxonomy" id="1423807"/>
    <lineage>
        <taxon>Bacteria</taxon>
        <taxon>Bacillati</taxon>
        <taxon>Bacillota</taxon>
        <taxon>Bacilli</taxon>
        <taxon>Lactobacillales</taxon>
        <taxon>Lactobacillaceae</taxon>
        <taxon>Paucilactobacillus</taxon>
    </lineage>
</organism>
<dbReference type="AlphaFoldDB" id="A0A0R1VVM7"/>
<name>A0A0R1VVM7_9LACO</name>
<keyword evidence="4" id="KW-0449">Lipoprotein</keyword>
<proteinExistence type="predicted"/>
<feature type="signal peptide" evidence="2">
    <location>
        <begin position="1"/>
        <end position="18"/>
    </location>
</feature>
<dbReference type="RefSeq" id="WP_010622505.1">
    <property type="nucleotide sequence ID" value="NZ_AZGF01000041.1"/>
</dbReference>
<accession>A0A0R1VVM7</accession>
<dbReference type="Pfam" id="PF15983">
    <property type="entry name" value="DUF4767"/>
    <property type="match status" value="1"/>
</dbReference>
<sequence>MKKAVTVTVTLLSTLVLAACGQSNSKIGQNSHSTTSSKSSSTQNETRSNSTSSTNKQVQSTWNSSKKAKLATFMSAWGNTMDQQYKSYYPGNNTDFYGIKFPAELQQDTIKLDNQTIDIEWSNTGTGTKPYQLVAIYCDSDTAEPMSEHLYFFVIHNGEPEVLITQQTNGDVQSDGLHPI</sequence>
<evidence type="ECO:0000259" key="3">
    <source>
        <dbReference type="Pfam" id="PF15983"/>
    </source>
</evidence>
<reference evidence="4 5" key="1">
    <citation type="journal article" date="2015" name="Genome Announc.">
        <title>Expanding the biotechnology potential of lactobacilli through comparative genomics of 213 strains and associated genera.</title>
        <authorList>
            <person name="Sun Z."/>
            <person name="Harris H.M."/>
            <person name="McCann A."/>
            <person name="Guo C."/>
            <person name="Argimon S."/>
            <person name="Zhang W."/>
            <person name="Yang X."/>
            <person name="Jeffery I.B."/>
            <person name="Cooney J.C."/>
            <person name="Kagawa T.F."/>
            <person name="Liu W."/>
            <person name="Song Y."/>
            <person name="Salvetti E."/>
            <person name="Wrobel A."/>
            <person name="Rasinkangas P."/>
            <person name="Parkhill J."/>
            <person name="Rea M.C."/>
            <person name="O'Sullivan O."/>
            <person name="Ritari J."/>
            <person name="Douillard F.P."/>
            <person name="Paul Ross R."/>
            <person name="Yang R."/>
            <person name="Briner A.E."/>
            <person name="Felis G.E."/>
            <person name="de Vos W.M."/>
            <person name="Barrangou R."/>
            <person name="Klaenhammer T.R."/>
            <person name="Caufield P.W."/>
            <person name="Cui Y."/>
            <person name="Zhang H."/>
            <person name="O'Toole P.W."/>
        </authorList>
    </citation>
    <scope>NUCLEOTIDE SEQUENCE [LARGE SCALE GENOMIC DNA]</scope>
    <source>
        <strain evidence="4 5">DSM 5007</strain>
    </source>
</reference>
<feature type="compositionally biased region" description="Low complexity" evidence="1">
    <location>
        <begin position="31"/>
        <end position="55"/>
    </location>
</feature>
<gene>
    <name evidence="4" type="ORF">FD16_GL001781</name>
</gene>
<dbReference type="PATRIC" id="fig|1423807.3.peg.1824"/>
<dbReference type="Proteomes" id="UP000051820">
    <property type="component" value="Unassembled WGS sequence"/>
</dbReference>
<evidence type="ECO:0000256" key="2">
    <source>
        <dbReference type="SAM" id="SignalP"/>
    </source>
</evidence>
<dbReference type="eggNOG" id="ENOG5032H42">
    <property type="taxonomic scope" value="Bacteria"/>
</dbReference>
<feature type="region of interest" description="Disordered" evidence="1">
    <location>
        <begin position="25"/>
        <end position="63"/>
    </location>
</feature>